<name>A0A4Q0XNR3_9BACT</name>
<dbReference type="Pfam" id="PF13426">
    <property type="entry name" value="PAS_9"/>
    <property type="match status" value="1"/>
</dbReference>
<evidence type="ECO:0000256" key="6">
    <source>
        <dbReference type="SAM" id="Phobius"/>
    </source>
</evidence>
<evidence type="ECO:0000313" key="10">
    <source>
        <dbReference type="Proteomes" id="UP000290657"/>
    </source>
</evidence>
<dbReference type="SMART" id="SM00062">
    <property type="entry name" value="PBPb"/>
    <property type="match status" value="2"/>
</dbReference>
<dbReference type="SMART" id="SM00387">
    <property type="entry name" value="HATPase_c"/>
    <property type="match status" value="1"/>
</dbReference>
<keyword evidence="3" id="KW-0597">Phosphoprotein</keyword>
<dbReference type="GO" id="GO:0000155">
    <property type="term" value="F:phosphorelay sensor kinase activity"/>
    <property type="evidence" value="ECO:0007669"/>
    <property type="project" value="InterPro"/>
</dbReference>
<organism evidence="9 10">
    <name type="scientific">Candidatus Marinarcus aquaticus</name>
    <dbReference type="NCBI Taxonomy" id="2044504"/>
    <lineage>
        <taxon>Bacteria</taxon>
        <taxon>Pseudomonadati</taxon>
        <taxon>Campylobacterota</taxon>
        <taxon>Epsilonproteobacteria</taxon>
        <taxon>Campylobacterales</taxon>
        <taxon>Arcobacteraceae</taxon>
        <taxon>Candidatus Marinarcus</taxon>
    </lineage>
</organism>
<dbReference type="SUPFAM" id="SSF53850">
    <property type="entry name" value="Periplasmic binding protein-like II"/>
    <property type="match status" value="2"/>
</dbReference>
<dbReference type="PANTHER" id="PTHR35936">
    <property type="entry name" value="MEMBRANE-BOUND LYTIC MUREIN TRANSGLYCOSYLASE F"/>
    <property type="match status" value="1"/>
</dbReference>
<keyword evidence="4" id="KW-0732">Signal</keyword>
<dbReference type="PROSITE" id="PS50109">
    <property type="entry name" value="HIS_KIN"/>
    <property type="match status" value="1"/>
</dbReference>
<dbReference type="Gene3D" id="1.10.287.130">
    <property type="match status" value="1"/>
</dbReference>
<dbReference type="InterPro" id="IPR003661">
    <property type="entry name" value="HisK_dim/P_dom"/>
</dbReference>
<evidence type="ECO:0000256" key="3">
    <source>
        <dbReference type="ARBA" id="ARBA00022553"/>
    </source>
</evidence>
<comment type="catalytic activity">
    <reaction evidence="1">
        <text>ATP + protein L-histidine = ADP + protein N-phospho-L-histidine.</text>
        <dbReference type="EC" id="2.7.13.3"/>
    </reaction>
</comment>
<evidence type="ECO:0000259" key="8">
    <source>
        <dbReference type="PROSITE" id="PS50112"/>
    </source>
</evidence>
<dbReference type="PANTHER" id="PTHR35936:SF19">
    <property type="entry name" value="AMINO-ACID-BINDING PROTEIN YXEM-RELATED"/>
    <property type="match status" value="1"/>
</dbReference>
<keyword evidence="6" id="KW-0472">Membrane</keyword>
<dbReference type="InterPro" id="IPR001638">
    <property type="entry name" value="Solute-binding_3/MltF_N"/>
</dbReference>
<dbReference type="AlphaFoldDB" id="A0A4Q0XNR3"/>
<evidence type="ECO:0000256" key="5">
    <source>
        <dbReference type="SAM" id="Coils"/>
    </source>
</evidence>
<dbReference type="InterPro" id="IPR005467">
    <property type="entry name" value="His_kinase_dom"/>
</dbReference>
<evidence type="ECO:0000259" key="7">
    <source>
        <dbReference type="PROSITE" id="PS50109"/>
    </source>
</evidence>
<keyword evidence="6" id="KW-1133">Transmembrane helix</keyword>
<evidence type="ECO:0000256" key="2">
    <source>
        <dbReference type="ARBA" id="ARBA00012438"/>
    </source>
</evidence>
<dbReference type="Proteomes" id="UP000290657">
    <property type="component" value="Unassembled WGS sequence"/>
</dbReference>
<sequence length="934" mass="107045">MLYLSEIQSPKENEMLRFILFFSLLLNFQLTAQSLQKKSVQLPDYLTQEEIAYIKQKRVIIASNEYDYEPMDFNVNGVPVGYSIDLLNILATQVGLKVQYKTQIWSELLESLYNGQIDLMHTIYKTKKREESLSFSSSYLTGRNHFVQRKNDFKLTNLKDLSGKKVGVTKGWLEVEIISKNPNITKVYFSGLKEKLEALSVGKIDAIMNDGFIANYTIIKNGFMNLKVGKFVLERSNSSLDDYYFATLKSQAILISILNKAYMNTDINLLNKLQHKWFGNMLEKGESLFNLAELEYLSDVRSINACILANVIPLSHIENGKPQGIVADILFELQKIMDVPFSFIEVNHYSNTRQLIQDKKCNIIPIMEYEKKSLSDNLTSPYLDMSYVAVGKSDKKFFSDLSELKNITISVVQGTLKSEEIKNKYPSVETVTVQNTEEGLALVNSKKVYMHLDLYPVAKYYISKYEDEEFKIIGRLEQTLKLSMATQKENRVLASVIEKSLNQISKTKIDTIVKKWTEIEVRKVVNYKLLYQIIAGALVLIVLGVWRYRLLKNTNREIKLINKELQASQGKLLRQKEEFEAVFKESKDGIAIISRTFQFIDCNMAYEKMLGFSKAKLLETNFLDTVISMDKEEIKRVIKEIEPHKSIDLFEKVCLGKNQKRVSTNMTFTLMPDKNKVLLAVKDLTSLKLLESQSKLASMGEMIGNIAHQWRQPLSIITTSATGLSLKAEMQEHVENQEIIHFSNEVVQQCQYLSRTIDDFKEFIKDDMKSVPTSVKESLQSALSLTKASMKSNYIEVVETLEEDLIIAGNKNELGQAFINILNNAKDQLKEIAQSKQKRYIFVSSKKLDKETIELRIMDNGGGVNAEVINRIFEPYFTTKHQSVGTGLGLSLSDKIIRQRYKGLIQVYNETFEYEGKEYVGACFVIRLYAHKTV</sequence>
<dbReference type="Pfam" id="PF00497">
    <property type="entry name" value="SBP_bac_3"/>
    <property type="match status" value="2"/>
</dbReference>
<dbReference type="PRINTS" id="PR00344">
    <property type="entry name" value="BCTRLSENSOR"/>
</dbReference>
<proteinExistence type="predicted"/>
<feature type="coiled-coil region" evidence="5">
    <location>
        <begin position="551"/>
        <end position="578"/>
    </location>
</feature>
<evidence type="ECO:0000313" key="9">
    <source>
        <dbReference type="EMBL" id="RXJ56214.1"/>
    </source>
</evidence>
<dbReference type="CDD" id="cd00130">
    <property type="entry name" value="PAS"/>
    <property type="match status" value="1"/>
</dbReference>
<dbReference type="Gene3D" id="3.40.190.10">
    <property type="entry name" value="Periplasmic binding protein-like II"/>
    <property type="match status" value="4"/>
</dbReference>
<keyword evidence="10" id="KW-1185">Reference proteome</keyword>
<dbReference type="InterPro" id="IPR003594">
    <property type="entry name" value="HATPase_dom"/>
</dbReference>
<gene>
    <name evidence="9" type="ORF">CRV04_09210</name>
</gene>
<dbReference type="OrthoDB" id="5348080at2"/>
<dbReference type="CDD" id="cd01007">
    <property type="entry name" value="PBP2_BvgS_HisK_like"/>
    <property type="match status" value="2"/>
</dbReference>
<dbReference type="NCBIfam" id="TIGR00229">
    <property type="entry name" value="sensory_box"/>
    <property type="match status" value="1"/>
</dbReference>
<dbReference type="Pfam" id="PF02518">
    <property type="entry name" value="HATPase_c"/>
    <property type="match status" value="1"/>
</dbReference>
<feature type="domain" description="Histidine kinase" evidence="7">
    <location>
        <begin position="705"/>
        <end position="932"/>
    </location>
</feature>
<dbReference type="InterPro" id="IPR035965">
    <property type="entry name" value="PAS-like_dom_sf"/>
</dbReference>
<reference evidence="9 10" key="1">
    <citation type="submission" date="2017-10" db="EMBL/GenBank/DDBJ databases">
        <title>Genomics of the genus Arcobacter.</title>
        <authorList>
            <person name="Perez-Cataluna A."/>
            <person name="Figueras M.J."/>
        </authorList>
    </citation>
    <scope>NUCLEOTIDE SEQUENCE [LARGE SCALE GENOMIC DNA]</scope>
    <source>
        <strain evidence="9 10">CECT 8987</strain>
    </source>
</reference>
<dbReference type="CDD" id="cd00082">
    <property type="entry name" value="HisKA"/>
    <property type="match status" value="1"/>
</dbReference>
<keyword evidence="5" id="KW-0175">Coiled coil</keyword>
<feature type="domain" description="PAS" evidence="8">
    <location>
        <begin position="575"/>
        <end position="645"/>
    </location>
</feature>
<dbReference type="SUPFAM" id="SSF55874">
    <property type="entry name" value="ATPase domain of HSP90 chaperone/DNA topoisomerase II/histidine kinase"/>
    <property type="match status" value="1"/>
</dbReference>
<dbReference type="Gene3D" id="3.30.565.10">
    <property type="entry name" value="Histidine kinase-like ATPase, C-terminal domain"/>
    <property type="match status" value="1"/>
</dbReference>
<keyword evidence="6" id="KW-0812">Transmembrane</keyword>
<dbReference type="InterPro" id="IPR000014">
    <property type="entry name" value="PAS"/>
</dbReference>
<protein>
    <recommendedName>
        <fullName evidence="2">histidine kinase</fullName>
        <ecNumber evidence="2">2.7.13.3</ecNumber>
    </recommendedName>
</protein>
<dbReference type="SUPFAM" id="SSF55785">
    <property type="entry name" value="PYP-like sensor domain (PAS domain)"/>
    <property type="match status" value="1"/>
</dbReference>
<dbReference type="InterPro" id="IPR036097">
    <property type="entry name" value="HisK_dim/P_sf"/>
</dbReference>
<dbReference type="PROSITE" id="PS50112">
    <property type="entry name" value="PAS"/>
    <property type="match status" value="1"/>
</dbReference>
<dbReference type="SMART" id="SM00091">
    <property type="entry name" value="PAS"/>
    <property type="match status" value="1"/>
</dbReference>
<feature type="transmembrane region" description="Helical" evidence="6">
    <location>
        <begin position="529"/>
        <end position="546"/>
    </location>
</feature>
<dbReference type="InterPro" id="IPR036890">
    <property type="entry name" value="HATPase_C_sf"/>
</dbReference>
<accession>A0A4Q0XNR3</accession>
<dbReference type="EMBL" id="PDKN01000006">
    <property type="protein sequence ID" value="RXJ56214.1"/>
    <property type="molecule type" value="Genomic_DNA"/>
</dbReference>
<dbReference type="InterPro" id="IPR004358">
    <property type="entry name" value="Sig_transdc_His_kin-like_C"/>
</dbReference>
<comment type="caution">
    <text evidence="9">The sequence shown here is derived from an EMBL/GenBank/DDBJ whole genome shotgun (WGS) entry which is preliminary data.</text>
</comment>
<dbReference type="Gene3D" id="3.30.450.20">
    <property type="entry name" value="PAS domain"/>
    <property type="match status" value="1"/>
</dbReference>
<dbReference type="EC" id="2.7.13.3" evidence="2"/>
<evidence type="ECO:0000256" key="1">
    <source>
        <dbReference type="ARBA" id="ARBA00000085"/>
    </source>
</evidence>
<evidence type="ECO:0000256" key="4">
    <source>
        <dbReference type="ARBA" id="ARBA00022729"/>
    </source>
</evidence>
<dbReference type="SUPFAM" id="SSF47384">
    <property type="entry name" value="Homodimeric domain of signal transducing histidine kinase"/>
    <property type="match status" value="1"/>
</dbReference>